<dbReference type="RefSeq" id="WP_346581537.1">
    <property type="nucleotide sequence ID" value="NZ_JBDJLH010000012.1"/>
</dbReference>
<keyword evidence="2" id="KW-1185">Reference proteome</keyword>
<dbReference type="EMBL" id="JBDJNQ010000006">
    <property type="protein sequence ID" value="MEN5378380.1"/>
    <property type="molecule type" value="Genomic_DNA"/>
</dbReference>
<proteinExistence type="predicted"/>
<organism evidence="1 2">
    <name type="scientific">Sphingobacterium kitahiroshimense</name>
    <dbReference type="NCBI Taxonomy" id="470446"/>
    <lineage>
        <taxon>Bacteria</taxon>
        <taxon>Pseudomonadati</taxon>
        <taxon>Bacteroidota</taxon>
        <taxon>Sphingobacteriia</taxon>
        <taxon>Sphingobacteriales</taxon>
        <taxon>Sphingobacteriaceae</taxon>
        <taxon>Sphingobacterium</taxon>
    </lineage>
</organism>
<reference evidence="1 2" key="1">
    <citation type="submission" date="2024-04" db="EMBL/GenBank/DDBJ databases">
        <title>WGS of bacteria from Torrens River.</title>
        <authorList>
            <person name="Wyrsch E.R."/>
            <person name="Drigo B."/>
        </authorList>
    </citation>
    <scope>NUCLEOTIDE SEQUENCE [LARGE SCALE GENOMIC DNA]</scope>
    <source>
        <strain evidence="1 2">TWI391</strain>
    </source>
</reference>
<evidence type="ECO:0000313" key="2">
    <source>
        <dbReference type="Proteomes" id="UP001409291"/>
    </source>
</evidence>
<protein>
    <submittedName>
        <fullName evidence="1">Uncharacterized protein</fullName>
    </submittedName>
</protein>
<name>A0ABV0BUD4_9SPHI</name>
<gene>
    <name evidence="1" type="ORF">ABE541_14040</name>
</gene>
<comment type="caution">
    <text evidence="1">The sequence shown here is derived from an EMBL/GenBank/DDBJ whole genome shotgun (WGS) entry which is preliminary data.</text>
</comment>
<dbReference type="Proteomes" id="UP001409291">
    <property type="component" value="Unassembled WGS sequence"/>
</dbReference>
<accession>A0ABV0BUD4</accession>
<sequence length="128" mass="14807">MFRNILTLFVMLFALVTAKGNTYLHQEASVSKQVKFLSTDYSSFELPEISSNVHHLTLFSGMLDAWECNDPQELNEPDQLLYFTIIPIWLSAMGVTYDRKQDFSFPTEHIGVILNPRYILFKCIKIPI</sequence>
<evidence type="ECO:0000313" key="1">
    <source>
        <dbReference type="EMBL" id="MEN5378380.1"/>
    </source>
</evidence>